<comment type="subcellular location">
    <subcellularLocation>
        <location evidence="8">Endomembrane system</location>
        <topology evidence="8">Single-pass type IV membrane protein</topology>
    </subcellularLocation>
    <subcellularLocation>
        <location evidence="1">Golgi apparatus membrane</location>
    </subcellularLocation>
</comment>
<keyword evidence="3 9" id="KW-0812">Transmembrane</keyword>
<protein>
    <submittedName>
        <fullName evidence="10">Uncharacterized protein</fullName>
    </submittedName>
</protein>
<accession>A0A9P5XK11</accession>
<keyword evidence="4" id="KW-0653">Protein transport</keyword>
<keyword evidence="7 9" id="KW-0472">Membrane</keyword>
<dbReference type="AlphaFoldDB" id="A0A9P5XK11"/>
<evidence type="ECO:0000256" key="8">
    <source>
        <dbReference type="ARBA" id="ARBA00046280"/>
    </source>
</evidence>
<evidence type="ECO:0000313" key="11">
    <source>
        <dbReference type="Proteomes" id="UP000807342"/>
    </source>
</evidence>
<evidence type="ECO:0000256" key="1">
    <source>
        <dbReference type="ARBA" id="ARBA00004394"/>
    </source>
</evidence>
<evidence type="ECO:0000256" key="9">
    <source>
        <dbReference type="SAM" id="Phobius"/>
    </source>
</evidence>
<evidence type="ECO:0000256" key="6">
    <source>
        <dbReference type="ARBA" id="ARBA00023034"/>
    </source>
</evidence>
<dbReference type="CDD" id="cd15853">
    <property type="entry name" value="SNARE_Bet1"/>
    <property type="match status" value="1"/>
</dbReference>
<dbReference type="SUPFAM" id="SSF58038">
    <property type="entry name" value="SNARE fusion complex"/>
    <property type="match status" value="1"/>
</dbReference>
<keyword evidence="5 9" id="KW-1133">Transmembrane helix</keyword>
<dbReference type="Proteomes" id="UP000807342">
    <property type="component" value="Unassembled WGS sequence"/>
</dbReference>
<keyword evidence="2" id="KW-0813">Transport</keyword>
<feature type="non-terminal residue" evidence="10">
    <location>
        <position position="1"/>
    </location>
</feature>
<keyword evidence="11" id="KW-1185">Reference proteome</keyword>
<proteinExistence type="predicted"/>
<sequence>ADVHEGQNEALEGLNAKVKLLKGVHFITVGIGNEVRELAKQLGQMNVTFTEAGGILSGTFRRTNNTPLQQGCWWLWYVVFLIIVFRFLTATWWFRR</sequence>
<dbReference type="EMBL" id="MU151080">
    <property type="protein sequence ID" value="KAF9451812.1"/>
    <property type="molecule type" value="Genomic_DNA"/>
</dbReference>
<dbReference type="PANTHER" id="PTHR12791">
    <property type="entry name" value="GOLGI SNARE BET1-RELATED"/>
    <property type="match status" value="1"/>
</dbReference>
<evidence type="ECO:0000313" key="10">
    <source>
        <dbReference type="EMBL" id="KAF9451812.1"/>
    </source>
</evidence>
<evidence type="ECO:0000256" key="5">
    <source>
        <dbReference type="ARBA" id="ARBA00022989"/>
    </source>
</evidence>
<gene>
    <name evidence="10" type="ORF">P691DRAFT_662479</name>
</gene>
<dbReference type="InterPro" id="IPR039899">
    <property type="entry name" value="BET1_SNARE"/>
</dbReference>
<dbReference type="GO" id="GO:0015031">
    <property type="term" value="P:protein transport"/>
    <property type="evidence" value="ECO:0007669"/>
    <property type="project" value="UniProtKB-KW"/>
</dbReference>
<feature type="transmembrane region" description="Helical" evidence="9">
    <location>
        <begin position="74"/>
        <end position="94"/>
    </location>
</feature>
<comment type="caution">
    <text evidence="10">The sequence shown here is derived from an EMBL/GenBank/DDBJ whole genome shotgun (WGS) entry which is preliminary data.</text>
</comment>
<organism evidence="10 11">
    <name type="scientific">Macrolepiota fuliginosa MF-IS2</name>
    <dbReference type="NCBI Taxonomy" id="1400762"/>
    <lineage>
        <taxon>Eukaryota</taxon>
        <taxon>Fungi</taxon>
        <taxon>Dikarya</taxon>
        <taxon>Basidiomycota</taxon>
        <taxon>Agaricomycotina</taxon>
        <taxon>Agaricomycetes</taxon>
        <taxon>Agaricomycetidae</taxon>
        <taxon>Agaricales</taxon>
        <taxon>Agaricineae</taxon>
        <taxon>Agaricaceae</taxon>
        <taxon>Macrolepiota</taxon>
    </lineage>
</organism>
<dbReference type="GO" id="GO:0000139">
    <property type="term" value="C:Golgi membrane"/>
    <property type="evidence" value="ECO:0007669"/>
    <property type="project" value="UniProtKB-SubCell"/>
</dbReference>
<evidence type="ECO:0000256" key="3">
    <source>
        <dbReference type="ARBA" id="ARBA00022692"/>
    </source>
</evidence>
<dbReference type="OrthoDB" id="261831at2759"/>
<evidence type="ECO:0000256" key="4">
    <source>
        <dbReference type="ARBA" id="ARBA00022927"/>
    </source>
</evidence>
<reference evidence="10" key="1">
    <citation type="submission" date="2020-11" db="EMBL/GenBank/DDBJ databases">
        <authorList>
            <consortium name="DOE Joint Genome Institute"/>
            <person name="Ahrendt S."/>
            <person name="Riley R."/>
            <person name="Andreopoulos W."/>
            <person name="Labutti K."/>
            <person name="Pangilinan J."/>
            <person name="Ruiz-Duenas F.J."/>
            <person name="Barrasa J.M."/>
            <person name="Sanchez-Garcia M."/>
            <person name="Camarero S."/>
            <person name="Miyauchi S."/>
            <person name="Serrano A."/>
            <person name="Linde D."/>
            <person name="Babiker R."/>
            <person name="Drula E."/>
            <person name="Ayuso-Fernandez I."/>
            <person name="Pacheco R."/>
            <person name="Padilla G."/>
            <person name="Ferreira P."/>
            <person name="Barriuso J."/>
            <person name="Kellner H."/>
            <person name="Castanera R."/>
            <person name="Alfaro M."/>
            <person name="Ramirez L."/>
            <person name="Pisabarro A.G."/>
            <person name="Kuo A."/>
            <person name="Tritt A."/>
            <person name="Lipzen A."/>
            <person name="He G."/>
            <person name="Yan M."/>
            <person name="Ng V."/>
            <person name="Cullen D."/>
            <person name="Martin F."/>
            <person name="Rosso M.-N."/>
            <person name="Henrissat B."/>
            <person name="Hibbett D."/>
            <person name="Martinez A.T."/>
            <person name="Grigoriev I.V."/>
        </authorList>
    </citation>
    <scope>NUCLEOTIDE SEQUENCE</scope>
    <source>
        <strain evidence="10">MF-IS2</strain>
    </source>
</reference>
<keyword evidence="6" id="KW-0333">Golgi apparatus</keyword>
<evidence type="ECO:0000256" key="7">
    <source>
        <dbReference type="ARBA" id="ARBA00023136"/>
    </source>
</evidence>
<name>A0A9P5XK11_9AGAR</name>
<evidence type="ECO:0000256" key="2">
    <source>
        <dbReference type="ARBA" id="ARBA00022448"/>
    </source>
</evidence>